<dbReference type="Gene3D" id="3.30.1700.10">
    <property type="entry name" value="lpxc deacetylase, domain 2"/>
    <property type="match status" value="1"/>
</dbReference>
<dbReference type="InterPro" id="IPR015870">
    <property type="entry name" value="UDP-acyl_N-AcGlcN_deAcase_N"/>
</dbReference>
<keyword evidence="10 12" id="KW-0443">Lipid metabolism</keyword>
<evidence type="ECO:0000313" key="14">
    <source>
        <dbReference type="Proteomes" id="UP001441944"/>
    </source>
</evidence>
<comment type="caution">
    <text evidence="13">The sequence shown here is derived from an EMBL/GenBank/DDBJ whole genome shotgun (WGS) entry which is preliminary data.</text>
</comment>
<dbReference type="HAMAP" id="MF_00388">
    <property type="entry name" value="LpxC"/>
    <property type="match status" value="1"/>
</dbReference>
<evidence type="ECO:0000256" key="1">
    <source>
        <dbReference type="ARBA" id="ARBA00001947"/>
    </source>
</evidence>
<gene>
    <name evidence="12 13" type="primary">lpxC</name>
    <name evidence="13" type="ORF">NBRC116598_17830</name>
</gene>
<dbReference type="Pfam" id="PF03331">
    <property type="entry name" value="LpxC"/>
    <property type="match status" value="1"/>
</dbReference>
<dbReference type="PANTHER" id="PTHR33694:SF1">
    <property type="entry name" value="UDP-3-O-ACYL-N-ACETYLGLUCOSAMINE DEACETYLASE 1, MITOCHONDRIAL-RELATED"/>
    <property type="match status" value="1"/>
</dbReference>
<comment type="cofactor">
    <cofactor evidence="1 12">
        <name>Zn(2+)</name>
        <dbReference type="ChEBI" id="CHEBI:29105"/>
    </cofactor>
</comment>
<comment type="pathway">
    <text evidence="3 12">Glycolipid biosynthesis; lipid IV(A) biosynthesis; lipid IV(A) from (3R)-3-hydroxytetradecanoyl-[acyl-carrier-protein] and UDP-N-acetyl-alpha-D-glucosamine: step 2/6.</text>
</comment>
<evidence type="ECO:0000256" key="2">
    <source>
        <dbReference type="ARBA" id="ARBA00002923"/>
    </source>
</evidence>
<feature type="binding site" evidence="12">
    <location>
        <position position="113"/>
    </location>
    <ligand>
        <name>Zn(2+)</name>
        <dbReference type="ChEBI" id="CHEBI:29105"/>
    </ligand>
</feature>
<evidence type="ECO:0000256" key="9">
    <source>
        <dbReference type="ARBA" id="ARBA00022833"/>
    </source>
</evidence>
<organism evidence="13 14">
    <name type="scientific">Pseudophaeobacter arcticus</name>
    <dbReference type="NCBI Taxonomy" id="385492"/>
    <lineage>
        <taxon>Bacteria</taxon>
        <taxon>Pseudomonadati</taxon>
        <taxon>Pseudomonadota</taxon>
        <taxon>Alphaproteobacteria</taxon>
        <taxon>Rhodobacterales</taxon>
        <taxon>Paracoccaceae</taxon>
        <taxon>Pseudophaeobacter</taxon>
    </lineage>
</organism>
<proteinExistence type="inferred from homology"/>
<accession>A0ABQ0AKE8</accession>
<dbReference type="PANTHER" id="PTHR33694">
    <property type="entry name" value="UDP-3-O-ACYL-N-ACETYLGLUCOSAMINE DEACETYLASE 1, MITOCHONDRIAL-RELATED"/>
    <property type="match status" value="1"/>
</dbReference>
<keyword evidence="9 12" id="KW-0862">Zinc</keyword>
<dbReference type="EC" id="3.5.1.108" evidence="4 12"/>
<dbReference type="InterPro" id="IPR004463">
    <property type="entry name" value="UDP-acyl_GlcNac_deAcase"/>
</dbReference>
<reference evidence="13 14" key="1">
    <citation type="submission" date="2024-04" db="EMBL/GenBank/DDBJ databases">
        <title>Draft genome sequence of Pseudophaeobacter arcticus NBRC 116598.</title>
        <authorList>
            <person name="Miyakawa T."/>
            <person name="Kusuya Y."/>
            <person name="Miura T."/>
        </authorList>
    </citation>
    <scope>NUCLEOTIDE SEQUENCE [LARGE SCALE GENOMIC DNA]</scope>
    <source>
        <strain evidence="13 14">SU-CL00105</strain>
    </source>
</reference>
<feature type="binding site" evidence="12">
    <location>
        <position position="271"/>
    </location>
    <ligand>
        <name>Zn(2+)</name>
        <dbReference type="ChEBI" id="CHEBI:29105"/>
    </ligand>
</feature>
<evidence type="ECO:0000256" key="12">
    <source>
        <dbReference type="HAMAP-Rule" id="MF_00388"/>
    </source>
</evidence>
<keyword evidence="8 12" id="KW-0378">Hydrolase</keyword>
<dbReference type="SUPFAM" id="SSF54211">
    <property type="entry name" value="Ribosomal protein S5 domain 2-like"/>
    <property type="match status" value="2"/>
</dbReference>
<feature type="active site" description="Proton donor" evidence="12">
    <location>
        <position position="298"/>
    </location>
</feature>
<evidence type="ECO:0000256" key="5">
    <source>
        <dbReference type="ARBA" id="ARBA00022516"/>
    </source>
</evidence>
<comment type="catalytic activity">
    <reaction evidence="11 12">
        <text>a UDP-3-O-[(3R)-3-hydroxyacyl]-N-acetyl-alpha-D-glucosamine + H2O = a UDP-3-O-[(3R)-3-hydroxyacyl]-alpha-D-glucosamine + acetate</text>
        <dbReference type="Rhea" id="RHEA:67816"/>
        <dbReference type="ChEBI" id="CHEBI:15377"/>
        <dbReference type="ChEBI" id="CHEBI:30089"/>
        <dbReference type="ChEBI" id="CHEBI:137740"/>
        <dbReference type="ChEBI" id="CHEBI:173225"/>
        <dbReference type="EC" id="3.5.1.108"/>
    </reaction>
</comment>
<dbReference type="InterPro" id="IPR020568">
    <property type="entry name" value="Ribosomal_Su5_D2-typ_SF"/>
</dbReference>
<name>A0ABQ0AKE8_9RHOB</name>
<evidence type="ECO:0000256" key="6">
    <source>
        <dbReference type="ARBA" id="ARBA00022556"/>
    </source>
</evidence>
<dbReference type="InterPro" id="IPR011334">
    <property type="entry name" value="UDP-acyl_GlcNac_deAcase_C"/>
</dbReference>
<evidence type="ECO:0000256" key="7">
    <source>
        <dbReference type="ARBA" id="ARBA00022723"/>
    </source>
</evidence>
<keyword evidence="5 12" id="KW-0444">Lipid biosynthesis</keyword>
<dbReference type="NCBIfam" id="TIGR00325">
    <property type="entry name" value="lpxC"/>
    <property type="match status" value="1"/>
</dbReference>
<feature type="binding site" evidence="12">
    <location>
        <position position="275"/>
    </location>
    <ligand>
        <name>Zn(2+)</name>
        <dbReference type="ChEBI" id="CHEBI:29105"/>
    </ligand>
</feature>
<keyword evidence="6 12" id="KW-0441">Lipid A biosynthesis</keyword>
<keyword evidence="14" id="KW-1185">Reference proteome</keyword>
<evidence type="ECO:0000313" key="13">
    <source>
        <dbReference type="EMBL" id="GAA6196339.1"/>
    </source>
</evidence>
<evidence type="ECO:0000256" key="8">
    <source>
        <dbReference type="ARBA" id="ARBA00022801"/>
    </source>
</evidence>
<evidence type="ECO:0000256" key="4">
    <source>
        <dbReference type="ARBA" id="ARBA00012745"/>
    </source>
</evidence>
<dbReference type="Gene3D" id="3.30.230.20">
    <property type="entry name" value="lpxc deacetylase, domain 1"/>
    <property type="match status" value="1"/>
</dbReference>
<evidence type="ECO:0000256" key="11">
    <source>
        <dbReference type="ARBA" id="ARBA00024535"/>
    </source>
</evidence>
<comment type="similarity">
    <text evidence="12">Belongs to the LpxC family.</text>
</comment>
<dbReference type="EMBL" id="BAABWU010000005">
    <property type="protein sequence ID" value="GAA6196339.1"/>
    <property type="molecule type" value="Genomic_DNA"/>
</dbReference>
<comment type="function">
    <text evidence="2 12">Catalyzes the hydrolysis of UDP-3-O-myristoyl-N-acetylglucosamine to form UDP-3-O-myristoylglucosamine and acetate, the committed step in lipid A biosynthesis.</text>
</comment>
<evidence type="ECO:0000256" key="3">
    <source>
        <dbReference type="ARBA" id="ARBA00005002"/>
    </source>
</evidence>
<dbReference type="Proteomes" id="UP001441944">
    <property type="component" value="Unassembled WGS sequence"/>
</dbReference>
<protein>
    <recommendedName>
        <fullName evidence="4 12">UDP-3-O-acyl-N-acetylglucosamine deacetylase</fullName>
        <shortName evidence="12">UDP-3-O-acyl-GlcNAc deacetylase</shortName>
        <ecNumber evidence="4 12">3.5.1.108</ecNumber>
    </recommendedName>
    <alternativeName>
        <fullName evidence="12">UDP-3-O-[R-3-hydroxymyristoyl]-N-acetylglucosamine deacetylase</fullName>
    </alternativeName>
</protein>
<evidence type="ECO:0000256" key="10">
    <source>
        <dbReference type="ARBA" id="ARBA00023098"/>
    </source>
</evidence>
<keyword evidence="7 12" id="KW-0479">Metal-binding</keyword>
<sequence>MFQTVTKIELWLFCEILTYLPNTAHVAGQSDQEHKVQNTLKASVTFEGVGLHSGQSARLVINPAAAGHGIVFKRTDIALGNTLVPALWDHVERTALCTRLVNSAGVSVSTVEHVMAALAGCGVHNALIEIDGPEVPILDGSSAEFVRGIMGQGTHRLATPVSAIQVLKPVTVEKDGATATLLPCDRLMIEFHIDFDEQAIGRQSRILDLRNGAFVRELCDSRTFCRRVDVENMQANGLALGGVPGENAIVFDGSRVESGEGLRHSDEPVRHKMLDALGDLALAGGPLLGRYVGDRAGHALTNTLLRELFATPGAMRRVDCDLAMTARLPGQGLVRSEIPHPSRRVA</sequence>